<dbReference type="PANTHER" id="PTHR35377">
    <property type="entry name" value="ANTITOXIN VAPB49-RELATED-RELATED"/>
    <property type="match status" value="1"/>
</dbReference>
<dbReference type="Proteomes" id="UP001143347">
    <property type="component" value="Unassembled WGS sequence"/>
</dbReference>
<dbReference type="PANTHER" id="PTHR35377:SF5">
    <property type="entry name" value="ANTITOXIN VAPB46"/>
    <property type="match status" value="1"/>
</dbReference>
<evidence type="ECO:0000313" key="3">
    <source>
        <dbReference type="EMBL" id="MCX2963531.1"/>
    </source>
</evidence>
<dbReference type="Pfam" id="PF02604">
    <property type="entry name" value="PhdYeFM_antitox"/>
    <property type="match status" value="1"/>
</dbReference>
<evidence type="ECO:0000313" key="4">
    <source>
        <dbReference type="Proteomes" id="UP001143347"/>
    </source>
</evidence>
<dbReference type="GO" id="GO:0097351">
    <property type="term" value="F:toxin sequestering activity"/>
    <property type="evidence" value="ECO:0007669"/>
    <property type="project" value="TreeGrafter"/>
</dbReference>
<dbReference type="AlphaFoldDB" id="A0A9X3D2E3"/>
<comment type="similarity">
    <text evidence="1 2">Belongs to the phD/YefM antitoxin family.</text>
</comment>
<accession>A0A9X3D2E3</accession>
<dbReference type="FunFam" id="3.40.1620.10:FF:000002">
    <property type="entry name" value="Antitoxin"/>
    <property type="match status" value="1"/>
</dbReference>
<organism evidence="3 4">
    <name type="scientific">Gordonia aquimaris</name>
    <dbReference type="NCBI Taxonomy" id="2984863"/>
    <lineage>
        <taxon>Bacteria</taxon>
        <taxon>Bacillati</taxon>
        <taxon>Actinomycetota</taxon>
        <taxon>Actinomycetes</taxon>
        <taxon>Mycobacteriales</taxon>
        <taxon>Gordoniaceae</taxon>
        <taxon>Gordonia</taxon>
    </lineage>
</organism>
<comment type="caution">
    <text evidence="3">The sequence shown here is derived from an EMBL/GenBank/DDBJ whole genome shotgun (WGS) entry which is preliminary data.</text>
</comment>
<dbReference type="InterPro" id="IPR006442">
    <property type="entry name" value="Antitoxin_Phd/YefM"/>
</dbReference>
<evidence type="ECO:0000256" key="1">
    <source>
        <dbReference type="ARBA" id="ARBA00009981"/>
    </source>
</evidence>
<name>A0A9X3D2E3_9ACTN</name>
<reference evidence="3" key="1">
    <citation type="submission" date="2022-10" db="EMBL/GenBank/DDBJ databases">
        <title>WGS of marine actinomycetes from Thailand.</title>
        <authorList>
            <person name="Thawai C."/>
        </authorList>
    </citation>
    <scope>NUCLEOTIDE SEQUENCE</scope>
    <source>
        <strain evidence="3">SW21</strain>
    </source>
</reference>
<keyword evidence="4" id="KW-1185">Reference proteome</keyword>
<dbReference type="SUPFAM" id="SSF143120">
    <property type="entry name" value="YefM-like"/>
    <property type="match status" value="1"/>
</dbReference>
<protein>
    <recommendedName>
        <fullName evidence="2">Antitoxin</fullName>
    </recommendedName>
</protein>
<dbReference type="EMBL" id="JAPKFM010000004">
    <property type="protein sequence ID" value="MCX2963531.1"/>
    <property type="molecule type" value="Genomic_DNA"/>
</dbReference>
<dbReference type="Gene3D" id="3.40.1620.10">
    <property type="entry name" value="YefM-like domain"/>
    <property type="match status" value="1"/>
</dbReference>
<dbReference type="InterPro" id="IPR036165">
    <property type="entry name" value="YefM-like_sf"/>
</dbReference>
<comment type="function">
    <text evidence="2">Antitoxin component of a type II toxin-antitoxin (TA) system.</text>
</comment>
<gene>
    <name evidence="3" type="ORF">OSB52_05420</name>
</gene>
<sequence>MTTIGIRELRQHASRYLAQVEAGEEISITNRGKTVARLVPVSTETSGREALIRAGVLTPARSPGSLHAIKVEDLPVGDLTSELDRVRDER</sequence>
<dbReference type="RefSeq" id="WP_266060596.1">
    <property type="nucleotide sequence ID" value="NZ_JAPKFM010000004.1"/>
</dbReference>
<evidence type="ECO:0000256" key="2">
    <source>
        <dbReference type="RuleBase" id="RU362080"/>
    </source>
</evidence>
<proteinExistence type="inferred from homology"/>
<dbReference type="InterPro" id="IPR051416">
    <property type="entry name" value="phD-YefM_TA_antitoxins"/>
</dbReference>
<dbReference type="NCBIfam" id="TIGR01552">
    <property type="entry name" value="phd_fam"/>
    <property type="match status" value="1"/>
</dbReference>